<keyword evidence="5 6" id="KW-0472">Membrane</keyword>
<keyword evidence="8" id="KW-1185">Reference proteome</keyword>
<dbReference type="EnsemblPlants" id="AET5Gv20488700.14">
    <property type="protein sequence ID" value="AET5Gv20488700.14"/>
    <property type="gene ID" value="AET5Gv20488700"/>
</dbReference>
<evidence type="ECO:0000256" key="1">
    <source>
        <dbReference type="ARBA" id="ARBA00004141"/>
    </source>
</evidence>
<dbReference type="GO" id="GO:0022857">
    <property type="term" value="F:transmembrane transporter activity"/>
    <property type="evidence" value="ECO:0007669"/>
    <property type="project" value="InterPro"/>
</dbReference>
<comment type="similarity">
    <text evidence="2">Belongs to the nucleobase:cation symporter-2 (NCS2) (TC 2.A.40) family.</text>
</comment>
<reference evidence="7" key="5">
    <citation type="journal article" date="2021" name="G3 (Bethesda)">
        <title>Aegilops tauschii genome assembly Aet v5.0 features greater sequence contiguity and improved annotation.</title>
        <authorList>
            <person name="Wang L."/>
            <person name="Zhu T."/>
            <person name="Rodriguez J.C."/>
            <person name="Deal K.R."/>
            <person name="Dubcovsky J."/>
            <person name="McGuire P.E."/>
            <person name="Lux T."/>
            <person name="Spannagl M."/>
            <person name="Mayer K.F.X."/>
            <person name="Baldrich P."/>
            <person name="Meyers B.C."/>
            <person name="Huo N."/>
            <person name="Gu Y.Q."/>
            <person name="Zhou H."/>
            <person name="Devos K.M."/>
            <person name="Bennetzen J.L."/>
            <person name="Unver T."/>
            <person name="Budak H."/>
            <person name="Gulick P.J."/>
            <person name="Galiba G."/>
            <person name="Kalapos B."/>
            <person name="Nelson D.R."/>
            <person name="Li P."/>
            <person name="You F.M."/>
            <person name="Luo M.C."/>
            <person name="Dvorak J."/>
        </authorList>
    </citation>
    <scope>NUCLEOTIDE SEQUENCE [LARGE SCALE GENOMIC DNA]</scope>
    <source>
        <strain evidence="7">cv. AL8/78</strain>
    </source>
</reference>
<keyword evidence="4 6" id="KW-1133">Transmembrane helix</keyword>
<dbReference type="Proteomes" id="UP000015105">
    <property type="component" value="Chromosome 5D"/>
</dbReference>
<feature type="transmembrane region" description="Helical" evidence="6">
    <location>
        <begin position="47"/>
        <end position="66"/>
    </location>
</feature>
<dbReference type="Pfam" id="PF00860">
    <property type="entry name" value="Xan_ur_permease"/>
    <property type="match status" value="1"/>
</dbReference>
<evidence type="ECO:0000313" key="7">
    <source>
        <dbReference type="EnsemblPlants" id="AET5Gv20488700.14"/>
    </source>
</evidence>
<dbReference type="AlphaFoldDB" id="A0A453KR89"/>
<reference evidence="8" key="1">
    <citation type="journal article" date="2014" name="Science">
        <title>Ancient hybridizations among the ancestral genomes of bread wheat.</title>
        <authorList>
            <consortium name="International Wheat Genome Sequencing Consortium,"/>
            <person name="Marcussen T."/>
            <person name="Sandve S.R."/>
            <person name="Heier L."/>
            <person name="Spannagl M."/>
            <person name="Pfeifer M."/>
            <person name="Jakobsen K.S."/>
            <person name="Wulff B.B."/>
            <person name="Steuernagel B."/>
            <person name="Mayer K.F."/>
            <person name="Olsen O.A."/>
        </authorList>
    </citation>
    <scope>NUCLEOTIDE SEQUENCE [LARGE SCALE GENOMIC DNA]</scope>
    <source>
        <strain evidence="8">cv. AL8/78</strain>
    </source>
</reference>
<name>A0A453KR89_AEGTS</name>
<dbReference type="GO" id="GO:0016020">
    <property type="term" value="C:membrane"/>
    <property type="evidence" value="ECO:0007669"/>
    <property type="project" value="UniProtKB-SubCell"/>
</dbReference>
<evidence type="ECO:0000256" key="2">
    <source>
        <dbReference type="ARBA" id="ARBA00008821"/>
    </source>
</evidence>
<reference evidence="7" key="3">
    <citation type="journal article" date="2017" name="Nature">
        <title>Genome sequence of the progenitor of the wheat D genome Aegilops tauschii.</title>
        <authorList>
            <person name="Luo M.C."/>
            <person name="Gu Y.Q."/>
            <person name="Puiu D."/>
            <person name="Wang H."/>
            <person name="Twardziok S.O."/>
            <person name="Deal K.R."/>
            <person name="Huo N."/>
            <person name="Zhu T."/>
            <person name="Wang L."/>
            <person name="Wang Y."/>
            <person name="McGuire P.E."/>
            <person name="Liu S."/>
            <person name="Long H."/>
            <person name="Ramasamy R.K."/>
            <person name="Rodriguez J.C."/>
            <person name="Van S.L."/>
            <person name="Yuan L."/>
            <person name="Wang Z."/>
            <person name="Xia Z."/>
            <person name="Xiao L."/>
            <person name="Anderson O.D."/>
            <person name="Ouyang S."/>
            <person name="Liang Y."/>
            <person name="Zimin A.V."/>
            <person name="Pertea G."/>
            <person name="Qi P."/>
            <person name="Bennetzen J.L."/>
            <person name="Dai X."/>
            <person name="Dawson M.W."/>
            <person name="Muller H.G."/>
            <person name="Kugler K."/>
            <person name="Rivarola-Duarte L."/>
            <person name="Spannagl M."/>
            <person name="Mayer K.F.X."/>
            <person name="Lu F.H."/>
            <person name="Bevan M.W."/>
            <person name="Leroy P."/>
            <person name="Li P."/>
            <person name="You F.M."/>
            <person name="Sun Q."/>
            <person name="Liu Z."/>
            <person name="Lyons E."/>
            <person name="Wicker T."/>
            <person name="Salzberg S.L."/>
            <person name="Devos K.M."/>
            <person name="Dvorak J."/>
        </authorList>
    </citation>
    <scope>NUCLEOTIDE SEQUENCE [LARGE SCALE GENOMIC DNA]</scope>
    <source>
        <strain evidence="7">cv. AL8/78</strain>
    </source>
</reference>
<comment type="subcellular location">
    <subcellularLocation>
        <location evidence="1">Membrane</location>
        <topology evidence="1">Multi-pass membrane protein</topology>
    </subcellularLocation>
</comment>
<dbReference type="Gramene" id="AET5Gv20488700.14">
    <property type="protein sequence ID" value="AET5Gv20488700.14"/>
    <property type="gene ID" value="AET5Gv20488700"/>
</dbReference>
<feature type="transmembrane region" description="Helical" evidence="6">
    <location>
        <begin position="87"/>
        <end position="105"/>
    </location>
</feature>
<evidence type="ECO:0000256" key="5">
    <source>
        <dbReference type="ARBA" id="ARBA00023136"/>
    </source>
</evidence>
<keyword evidence="3 6" id="KW-0812">Transmembrane</keyword>
<evidence type="ECO:0000313" key="8">
    <source>
        <dbReference type="Proteomes" id="UP000015105"/>
    </source>
</evidence>
<accession>A0A453KR89</accession>
<proteinExistence type="inferred from homology"/>
<evidence type="ECO:0000256" key="6">
    <source>
        <dbReference type="SAM" id="Phobius"/>
    </source>
</evidence>
<protein>
    <submittedName>
        <fullName evidence="7">Uncharacterized protein</fullName>
    </submittedName>
</protein>
<sequence>TTVIIPSALVPQMGGGNEEKARVIQTLLFVAGINTLLQTFFGSRLPVVMGGSYTFVAPTISIILAGRYDNETDPHEKFLRTMRGTQGALIIASTIQIILGFSGLWRNVVKLLSPLSAVPLVSLVGFGLYELGFPAVAKCVEIGLPELILMVAFSQYLPHVLHSGKGVFGRFSVLFTVSIVWLYAYILTISGAYKNVKLKTQAHCRVDRSGLIGGAPWISVPYPFQWGAPTFDAGECFAMMMTSFIAIVESTGAFIAASRYASATMIPPSIVSRGIGWQGIGILLDSFFGTANGTSVAVENVGLLAVTHVGSRRVVQISAGFMIFFAVLGKIWSPVRVHSTAYICWHVLCFLRICRCLWSELPPVLQLEQLQDQVHPGLLLLHRHISSSVLQRVRLRLGPWPGAHGRKMVQRHDQRALLEQAVRGGAGG</sequence>
<evidence type="ECO:0000256" key="4">
    <source>
        <dbReference type="ARBA" id="ARBA00022989"/>
    </source>
</evidence>
<reference evidence="8" key="2">
    <citation type="journal article" date="2017" name="Nat. Plants">
        <title>The Aegilops tauschii genome reveals multiple impacts of transposons.</title>
        <authorList>
            <person name="Zhao G."/>
            <person name="Zou C."/>
            <person name="Li K."/>
            <person name="Wang K."/>
            <person name="Li T."/>
            <person name="Gao L."/>
            <person name="Zhang X."/>
            <person name="Wang H."/>
            <person name="Yang Z."/>
            <person name="Liu X."/>
            <person name="Jiang W."/>
            <person name="Mao L."/>
            <person name="Kong X."/>
            <person name="Jiao Y."/>
            <person name="Jia J."/>
        </authorList>
    </citation>
    <scope>NUCLEOTIDE SEQUENCE [LARGE SCALE GENOMIC DNA]</scope>
    <source>
        <strain evidence="8">cv. AL8/78</strain>
    </source>
</reference>
<feature type="transmembrane region" description="Helical" evidence="6">
    <location>
        <begin position="23"/>
        <end position="41"/>
    </location>
</feature>
<evidence type="ECO:0000256" key="3">
    <source>
        <dbReference type="ARBA" id="ARBA00022692"/>
    </source>
</evidence>
<dbReference type="InterPro" id="IPR006043">
    <property type="entry name" value="NCS2"/>
</dbReference>
<dbReference type="PANTHER" id="PTHR11119">
    <property type="entry name" value="XANTHINE-URACIL / VITAMIN C PERMEASE FAMILY MEMBER"/>
    <property type="match status" value="1"/>
</dbReference>
<reference evidence="7" key="4">
    <citation type="submission" date="2019-03" db="UniProtKB">
        <authorList>
            <consortium name="EnsemblPlants"/>
        </authorList>
    </citation>
    <scope>IDENTIFICATION</scope>
</reference>
<feature type="transmembrane region" description="Helical" evidence="6">
    <location>
        <begin position="167"/>
        <end position="189"/>
    </location>
</feature>
<organism evidence="7 8">
    <name type="scientific">Aegilops tauschii subsp. strangulata</name>
    <name type="common">Goatgrass</name>
    <dbReference type="NCBI Taxonomy" id="200361"/>
    <lineage>
        <taxon>Eukaryota</taxon>
        <taxon>Viridiplantae</taxon>
        <taxon>Streptophyta</taxon>
        <taxon>Embryophyta</taxon>
        <taxon>Tracheophyta</taxon>
        <taxon>Spermatophyta</taxon>
        <taxon>Magnoliopsida</taxon>
        <taxon>Liliopsida</taxon>
        <taxon>Poales</taxon>
        <taxon>Poaceae</taxon>
        <taxon>BOP clade</taxon>
        <taxon>Pooideae</taxon>
        <taxon>Triticodae</taxon>
        <taxon>Triticeae</taxon>
        <taxon>Triticinae</taxon>
        <taxon>Aegilops</taxon>
    </lineage>
</organism>